<dbReference type="EMBL" id="JBHSKX010000001">
    <property type="protein sequence ID" value="MFC5365895.1"/>
    <property type="molecule type" value="Genomic_DNA"/>
</dbReference>
<dbReference type="RefSeq" id="WP_227228774.1">
    <property type="nucleotide sequence ID" value="NZ_JAJCVJ010000001.1"/>
</dbReference>
<evidence type="ECO:0000313" key="2">
    <source>
        <dbReference type="Proteomes" id="UP001596201"/>
    </source>
</evidence>
<reference evidence="1 2" key="1">
    <citation type="journal article" date="2019" name="Int. J. Syst. Evol. Microbiol.">
        <title>The Global Catalogue of Microorganisms (GCM) 10K type strain sequencing project: providing services to taxonomists for standard genome sequencing and annotation.</title>
        <authorList>
            <consortium name="The Broad Institute Genomics Platform"/>
            <consortium name="The Broad Institute Genome Sequencing Center for Infectious Disease"/>
            <person name="Wu L."/>
            <person name="Ma J."/>
        </authorList>
    </citation>
    <scope>NUCLEOTIDE SEQUENCE [LARGE SCALE GENOMIC DNA]</scope>
    <source>
        <strain evidence="1 2">CGMCC 1.12237</strain>
    </source>
</reference>
<dbReference type="Proteomes" id="UP001596201">
    <property type="component" value="Unassembled WGS sequence"/>
</dbReference>
<proteinExistence type="predicted"/>
<gene>
    <name evidence="1" type="ORF">ACFPJ5_03030</name>
</gene>
<name>A0ABD5R7E0_9EURY</name>
<sequence>MTGANLQQRSVRDMLVCRKCGAEFPEARATRDGWHYRCPEDDCDASGLGEGLRRKDDVPVLG</sequence>
<dbReference type="NCBIfam" id="NF041915">
    <property type="entry name" value="HVO_2901"/>
    <property type="match status" value="1"/>
</dbReference>
<keyword evidence="2" id="KW-1185">Reference proteome</keyword>
<organism evidence="1 2">
    <name type="scientific">Salinirubrum litoreum</name>
    <dbReference type="NCBI Taxonomy" id="1126234"/>
    <lineage>
        <taxon>Archaea</taxon>
        <taxon>Methanobacteriati</taxon>
        <taxon>Methanobacteriota</taxon>
        <taxon>Stenosarchaea group</taxon>
        <taxon>Halobacteria</taxon>
        <taxon>Halobacteriales</taxon>
        <taxon>Haloferacaceae</taxon>
        <taxon>Salinirubrum</taxon>
    </lineage>
</organism>
<accession>A0ABD5R7E0</accession>
<comment type="caution">
    <text evidence="1">The sequence shown here is derived from an EMBL/GenBank/DDBJ whole genome shotgun (WGS) entry which is preliminary data.</text>
</comment>
<evidence type="ECO:0000313" key="1">
    <source>
        <dbReference type="EMBL" id="MFC5365895.1"/>
    </source>
</evidence>
<dbReference type="InterPro" id="IPR049703">
    <property type="entry name" value="HVO_2901-like"/>
</dbReference>
<protein>
    <submittedName>
        <fullName evidence="1">HVO_2901 family zinc finger protein</fullName>
    </submittedName>
</protein>
<dbReference type="AlphaFoldDB" id="A0ABD5R7E0"/>